<name>A0A5P8WI26_9NOSO</name>
<keyword evidence="2" id="KW-1185">Reference proteome</keyword>
<reference evidence="1 2" key="1">
    <citation type="submission" date="2019-10" db="EMBL/GenBank/DDBJ databases">
        <title>Genomic and transcriptomic insights into the perfect genentic adaptation of a filamentous nitrogen-fixing cyanobacterium to rice fields.</title>
        <authorList>
            <person name="Chen Z."/>
        </authorList>
    </citation>
    <scope>NUCLEOTIDE SEQUENCE [LARGE SCALE GENOMIC DNA]</scope>
    <source>
        <strain evidence="1">CCNUC1</strain>
    </source>
</reference>
<evidence type="ECO:0000313" key="2">
    <source>
        <dbReference type="Proteomes" id="UP000326678"/>
    </source>
</evidence>
<sequence length="41" mass="4458">MSQIILDAKNPPSCDDALPHAQAIALFPKQKKLPTVLLFSP</sequence>
<dbReference type="AlphaFoldDB" id="A0A5P8WI26"/>
<dbReference type="RefSeq" id="WP_267313767.1">
    <property type="nucleotide sequence ID" value="NZ_CP045228.1"/>
</dbReference>
<evidence type="ECO:0000313" key="1">
    <source>
        <dbReference type="EMBL" id="QFS52364.1"/>
    </source>
</evidence>
<dbReference type="Proteomes" id="UP000326678">
    <property type="component" value="Chromosome pGXM01"/>
</dbReference>
<gene>
    <name evidence="1" type="ORF">GXM_09858</name>
</gene>
<dbReference type="EMBL" id="CP045228">
    <property type="protein sequence ID" value="QFS52364.1"/>
    <property type="molecule type" value="Genomic_DNA"/>
</dbReference>
<dbReference type="KEGG" id="nsh:GXM_09858"/>
<organism evidence="1 2">
    <name type="scientific">Nostoc sphaeroides CCNUC1</name>
    <dbReference type="NCBI Taxonomy" id="2653204"/>
    <lineage>
        <taxon>Bacteria</taxon>
        <taxon>Bacillati</taxon>
        <taxon>Cyanobacteriota</taxon>
        <taxon>Cyanophyceae</taxon>
        <taxon>Nostocales</taxon>
        <taxon>Nostocaceae</taxon>
        <taxon>Nostoc</taxon>
    </lineage>
</organism>
<proteinExistence type="predicted"/>
<protein>
    <submittedName>
        <fullName evidence="1">Uncharacterized protein</fullName>
    </submittedName>
</protein>
<accession>A0A5P8WI26</accession>